<evidence type="ECO:0000313" key="2">
    <source>
        <dbReference type="EMBL" id="CAB4171522.1"/>
    </source>
</evidence>
<evidence type="ECO:0000313" key="4">
    <source>
        <dbReference type="EMBL" id="CAB4200222.1"/>
    </source>
</evidence>
<protein>
    <submittedName>
        <fullName evidence="2">Uncharacterized protein</fullName>
    </submittedName>
</protein>
<reference evidence="2" key="1">
    <citation type="submission" date="2020-05" db="EMBL/GenBank/DDBJ databases">
        <authorList>
            <person name="Chiriac C."/>
            <person name="Salcher M."/>
            <person name="Ghai R."/>
            <person name="Kavagutti S V."/>
        </authorList>
    </citation>
    <scope>NUCLEOTIDE SEQUENCE</scope>
</reference>
<feature type="region of interest" description="Disordered" evidence="1">
    <location>
        <begin position="1"/>
        <end position="27"/>
    </location>
</feature>
<feature type="compositionally biased region" description="Basic residues" evidence="1">
    <location>
        <begin position="1"/>
        <end position="11"/>
    </location>
</feature>
<evidence type="ECO:0000256" key="1">
    <source>
        <dbReference type="SAM" id="MobiDB-lite"/>
    </source>
</evidence>
<dbReference type="EMBL" id="LR797291">
    <property type="protein sequence ID" value="CAB4200222.1"/>
    <property type="molecule type" value="Genomic_DNA"/>
</dbReference>
<name>A0A6J5PK95_9CAUD</name>
<gene>
    <name evidence="3" type="ORF">UFOVP1097_40</name>
    <name evidence="4" type="ORF">UFOVP1349_34</name>
    <name evidence="5" type="ORF">UFOVP1456_14</name>
    <name evidence="2" type="ORF">UFOVP925_9</name>
</gene>
<dbReference type="EMBL" id="LR796876">
    <property type="protein sequence ID" value="CAB4171522.1"/>
    <property type="molecule type" value="Genomic_DNA"/>
</dbReference>
<dbReference type="EMBL" id="LR797048">
    <property type="protein sequence ID" value="CAB4184259.1"/>
    <property type="molecule type" value="Genomic_DNA"/>
</dbReference>
<dbReference type="EMBL" id="LR797404">
    <property type="protein sequence ID" value="CAB4214081.1"/>
    <property type="molecule type" value="Genomic_DNA"/>
</dbReference>
<evidence type="ECO:0000313" key="5">
    <source>
        <dbReference type="EMBL" id="CAB4214081.1"/>
    </source>
</evidence>
<sequence>MRVWDKRKKRPATPFGAAGQYQGGRYDRTDKEPLYPALEAGFTNTLLRAIDLVLAAAWKADTLGQDETPVEMAVLRGNVQVGTA</sequence>
<proteinExistence type="predicted"/>
<accession>A0A6J5PK95</accession>
<evidence type="ECO:0000313" key="3">
    <source>
        <dbReference type="EMBL" id="CAB4184259.1"/>
    </source>
</evidence>
<organism evidence="2">
    <name type="scientific">uncultured Caudovirales phage</name>
    <dbReference type="NCBI Taxonomy" id="2100421"/>
    <lineage>
        <taxon>Viruses</taxon>
        <taxon>Duplodnaviria</taxon>
        <taxon>Heunggongvirae</taxon>
        <taxon>Uroviricota</taxon>
        <taxon>Caudoviricetes</taxon>
        <taxon>Peduoviridae</taxon>
        <taxon>Maltschvirus</taxon>
        <taxon>Maltschvirus maltsch</taxon>
    </lineage>
</organism>